<protein>
    <submittedName>
        <fullName evidence="1">Uncharacterized protein</fullName>
    </submittedName>
</protein>
<sequence>MSADKSYSDNLDYGFIGIKEEDYKLSAVQYMDGFRMLEGQVIELTNGSGTAEAPNNDFVAVTDAQYPIRFTMSVENGWVSPNAQSSMTVETDDDHGNYVYFAPSTTRNMKLTLPEGIVPEETYVIELDLGMSSGNSSMSEFAVITSDTDVPNNGNVTGGYLFKLSSTEKSYSNTTAMPWTVNDNADDTVTFTQNGTNPTWAHLKMTVDPSTGEVHVVITENEQEIYNKTLQAVDTSSNAVVGFNFKAGRAYSKGQFDNIRIYTADQTAE</sequence>
<dbReference type="Proteomes" id="UP000824109">
    <property type="component" value="Unassembled WGS sequence"/>
</dbReference>
<accession>A0A9D1MBM2</accession>
<comment type="caution">
    <text evidence="1">The sequence shown here is derived from an EMBL/GenBank/DDBJ whole genome shotgun (WGS) entry which is preliminary data.</text>
</comment>
<dbReference type="EMBL" id="DVNB01000053">
    <property type="protein sequence ID" value="HIU57195.1"/>
    <property type="molecule type" value="Genomic_DNA"/>
</dbReference>
<evidence type="ECO:0000313" key="1">
    <source>
        <dbReference type="EMBL" id="HIU57195.1"/>
    </source>
</evidence>
<gene>
    <name evidence="1" type="ORF">IAA61_05210</name>
</gene>
<reference evidence="1" key="2">
    <citation type="journal article" date="2021" name="PeerJ">
        <title>Extensive microbial diversity within the chicken gut microbiome revealed by metagenomics and culture.</title>
        <authorList>
            <person name="Gilroy R."/>
            <person name="Ravi A."/>
            <person name="Getino M."/>
            <person name="Pursley I."/>
            <person name="Horton D.L."/>
            <person name="Alikhan N.F."/>
            <person name="Baker D."/>
            <person name="Gharbi K."/>
            <person name="Hall N."/>
            <person name="Watson M."/>
            <person name="Adriaenssens E.M."/>
            <person name="Foster-Nyarko E."/>
            <person name="Jarju S."/>
            <person name="Secka A."/>
            <person name="Antonio M."/>
            <person name="Oren A."/>
            <person name="Chaudhuri R.R."/>
            <person name="La Ragione R."/>
            <person name="Hildebrand F."/>
            <person name="Pallen M.J."/>
        </authorList>
    </citation>
    <scope>NUCLEOTIDE SEQUENCE</scope>
    <source>
        <strain evidence="1">USAMLcec3-3695</strain>
    </source>
</reference>
<reference evidence="1" key="1">
    <citation type="submission" date="2020-10" db="EMBL/GenBank/DDBJ databases">
        <authorList>
            <person name="Gilroy R."/>
        </authorList>
    </citation>
    <scope>NUCLEOTIDE SEQUENCE</scope>
    <source>
        <strain evidence="1">USAMLcec3-3695</strain>
    </source>
</reference>
<organism evidence="1 2">
    <name type="scientific">Candidatus Ornithomonoglobus merdipullorum</name>
    <dbReference type="NCBI Taxonomy" id="2840895"/>
    <lineage>
        <taxon>Bacteria</taxon>
        <taxon>Bacillati</taxon>
        <taxon>Bacillota</taxon>
        <taxon>Clostridia</taxon>
        <taxon>Candidatus Ornithomonoglobus</taxon>
    </lineage>
</organism>
<evidence type="ECO:0000313" key="2">
    <source>
        <dbReference type="Proteomes" id="UP000824109"/>
    </source>
</evidence>
<proteinExistence type="predicted"/>
<dbReference type="AlphaFoldDB" id="A0A9D1MBM2"/>
<name>A0A9D1MBM2_9FIRM</name>